<proteinExistence type="predicted"/>
<accession>A0A5P8WDR9</accession>
<organism evidence="1 2">
    <name type="scientific">Nostoc sphaeroides CCNUC1</name>
    <dbReference type="NCBI Taxonomy" id="2653204"/>
    <lineage>
        <taxon>Bacteria</taxon>
        <taxon>Bacillati</taxon>
        <taxon>Cyanobacteriota</taxon>
        <taxon>Cyanophyceae</taxon>
        <taxon>Nostocales</taxon>
        <taxon>Nostocaceae</taxon>
        <taxon>Nostoc</taxon>
    </lineage>
</organism>
<evidence type="ECO:0000313" key="2">
    <source>
        <dbReference type="Proteomes" id="UP000326678"/>
    </source>
</evidence>
<sequence>MARNDNPQRGDFLQALSKVGVLVFLVARSCSLFNAKATITNTSEITENTKEFIGNSATIKSRVIEPE</sequence>
<keyword evidence="2" id="KW-1185">Reference proteome</keyword>
<name>A0A5P8WDR9_9NOSO</name>
<gene>
    <name evidence="1" type="ORF">GXM_08215</name>
</gene>
<evidence type="ECO:0000313" key="1">
    <source>
        <dbReference type="EMBL" id="QFS50721.1"/>
    </source>
</evidence>
<protein>
    <submittedName>
        <fullName evidence="1">Uncharacterized protein</fullName>
    </submittedName>
</protein>
<dbReference type="RefSeq" id="WP_194198999.1">
    <property type="nucleotide sequence ID" value="NZ_CP045227.1"/>
</dbReference>
<dbReference type="AlphaFoldDB" id="A0A5P8WDR9"/>
<dbReference type="EMBL" id="CP045227">
    <property type="protein sequence ID" value="QFS50721.1"/>
    <property type="molecule type" value="Genomic_DNA"/>
</dbReference>
<dbReference type="KEGG" id="nsh:GXM_08215"/>
<reference evidence="1 2" key="1">
    <citation type="submission" date="2019-10" db="EMBL/GenBank/DDBJ databases">
        <title>Genomic and transcriptomic insights into the perfect genentic adaptation of a filamentous nitrogen-fixing cyanobacterium to rice fields.</title>
        <authorList>
            <person name="Chen Z."/>
        </authorList>
    </citation>
    <scope>NUCLEOTIDE SEQUENCE [LARGE SCALE GENOMIC DNA]</scope>
    <source>
        <strain evidence="1">CCNUC1</strain>
    </source>
</reference>
<dbReference type="Proteomes" id="UP000326678">
    <property type="component" value="Chromosome Gxm2"/>
</dbReference>